<dbReference type="AlphaFoldDB" id="A0AAV3GVW8"/>
<name>A0AAV3GVW8_ENTFC</name>
<dbReference type="EMBL" id="AMAH01000117">
    <property type="protein sequence ID" value="EJX52605.1"/>
    <property type="molecule type" value="Genomic_DNA"/>
</dbReference>
<evidence type="ECO:0000313" key="1">
    <source>
        <dbReference type="EMBL" id="EJX52605.1"/>
    </source>
</evidence>
<proteinExistence type="predicted"/>
<protein>
    <recommendedName>
        <fullName evidence="3">Transmembrane protein</fullName>
    </recommendedName>
</protein>
<comment type="caution">
    <text evidence="1">The sequence shown here is derived from an EMBL/GenBank/DDBJ whole genome shotgun (WGS) entry which is preliminary data.</text>
</comment>
<reference evidence="1 2" key="1">
    <citation type="submission" date="2012-04" db="EMBL/GenBank/DDBJ databases">
        <authorList>
            <person name="Weinstock G."/>
            <person name="Sodergren E."/>
            <person name="Lobos E.A."/>
            <person name="Fulton L."/>
            <person name="Fulton R."/>
            <person name="Courtney L."/>
            <person name="Fronick C."/>
            <person name="O'Laughlin M."/>
            <person name="Godfrey J."/>
            <person name="Wilson R.M."/>
            <person name="Miner T."/>
            <person name="Farmer C."/>
            <person name="Delehaunty K."/>
            <person name="Cordes M."/>
            <person name="Minx P."/>
            <person name="Tomlinson C."/>
            <person name="Chen J."/>
            <person name="Wollam A."/>
            <person name="Pepin K.H."/>
            <person name="Bhonagiri V."/>
            <person name="Zhang X."/>
            <person name="Suruliraj S."/>
            <person name="Warren W."/>
            <person name="Mitreva M."/>
            <person name="Mardis E.R."/>
            <person name="Wilson R.K."/>
        </authorList>
    </citation>
    <scope>NUCLEOTIDE SEQUENCE [LARGE SCALE GENOMIC DNA]</scope>
    <source>
        <strain evidence="1 2">R496</strain>
    </source>
</reference>
<evidence type="ECO:0000313" key="2">
    <source>
        <dbReference type="Proteomes" id="UP000006402"/>
    </source>
</evidence>
<evidence type="ECO:0008006" key="3">
    <source>
        <dbReference type="Google" id="ProtNLM"/>
    </source>
</evidence>
<gene>
    <name evidence="1" type="ORF">HMPREF1378_01559</name>
</gene>
<sequence>MINLSRTVFYQKSSFFHQNLLMQNYKKILQFFLLFLSFN</sequence>
<dbReference type="Proteomes" id="UP000006402">
    <property type="component" value="Unassembled WGS sequence"/>
</dbReference>
<organism evidence="1 2">
    <name type="scientific">Enterococcus faecium R496</name>
    <dbReference type="NCBI Taxonomy" id="1134836"/>
    <lineage>
        <taxon>Bacteria</taxon>
        <taxon>Bacillati</taxon>
        <taxon>Bacillota</taxon>
        <taxon>Bacilli</taxon>
        <taxon>Lactobacillales</taxon>
        <taxon>Enterococcaceae</taxon>
        <taxon>Enterococcus</taxon>
    </lineage>
</organism>
<accession>A0AAV3GVW8</accession>